<dbReference type="CDD" id="cd05233">
    <property type="entry name" value="SDR_c"/>
    <property type="match status" value="1"/>
</dbReference>
<dbReference type="PRINTS" id="PR00081">
    <property type="entry name" value="GDHRDH"/>
</dbReference>
<dbReference type="InterPro" id="IPR020904">
    <property type="entry name" value="Sc_DH/Rdtase_CS"/>
</dbReference>
<dbReference type="GO" id="GO:0048038">
    <property type="term" value="F:quinone binding"/>
    <property type="evidence" value="ECO:0007669"/>
    <property type="project" value="TreeGrafter"/>
</dbReference>
<dbReference type="InterPro" id="IPR002347">
    <property type="entry name" value="SDR_fam"/>
</dbReference>
<dbReference type="InterPro" id="IPR036291">
    <property type="entry name" value="NAD(P)-bd_dom_sf"/>
</dbReference>
<dbReference type="PRINTS" id="PR00080">
    <property type="entry name" value="SDRFAMILY"/>
</dbReference>
<evidence type="ECO:0000256" key="1">
    <source>
        <dbReference type="ARBA" id="ARBA00006484"/>
    </source>
</evidence>
<gene>
    <name evidence="2" type="ORF">METZ01_LOCUS153141</name>
</gene>
<reference evidence="2" key="1">
    <citation type="submission" date="2018-05" db="EMBL/GenBank/DDBJ databases">
        <authorList>
            <person name="Lanie J.A."/>
            <person name="Ng W.-L."/>
            <person name="Kazmierczak K.M."/>
            <person name="Andrzejewski T.M."/>
            <person name="Davidsen T.M."/>
            <person name="Wayne K.J."/>
            <person name="Tettelin H."/>
            <person name="Glass J.I."/>
            <person name="Rusch D."/>
            <person name="Podicherti R."/>
            <person name="Tsui H.-C.T."/>
            <person name="Winkler M.E."/>
        </authorList>
    </citation>
    <scope>NUCLEOTIDE SEQUENCE</scope>
</reference>
<accession>A0A382AH54</accession>
<dbReference type="EMBL" id="UINC01025179">
    <property type="protein sequence ID" value="SVB00287.1"/>
    <property type="molecule type" value="Genomic_DNA"/>
</dbReference>
<dbReference type="GO" id="GO:0006633">
    <property type="term" value="P:fatty acid biosynthetic process"/>
    <property type="evidence" value="ECO:0007669"/>
    <property type="project" value="TreeGrafter"/>
</dbReference>
<comment type="similarity">
    <text evidence="1">Belongs to the short-chain dehydrogenases/reductases (SDR) family.</text>
</comment>
<dbReference type="AlphaFoldDB" id="A0A382AH54"/>
<dbReference type="Pfam" id="PF13561">
    <property type="entry name" value="adh_short_C2"/>
    <property type="match status" value="1"/>
</dbReference>
<dbReference type="PROSITE" id="PS00061">
    <property type="entry name" value="ADH_SHORT"/>
    <property type="match status" value="1"/>
</dbReference>
<name>A0A382AH54_9ZZZZ</name>
<dbReference type="Gene3D" id="3.40.50.720">
    <property type="entry name" value="NAD(P)-binding Rossmann-like Domain"/>
    <property type="match status" value="1"/>
</dbReference>
<dbReference type="PANTHER" id="PTHR42760:SF122">
    <property type="entry name" value="NAD(P)-BINDING PROTEIN"/>
    <property type="match status" value="1"/>
</dbReference>
<dbReference type="PANTHER" id="PTHR42760">
    <property type="entry name" value="SHORT-CHAIN DEHYDROGENASES/REDUCTASES FAMILY MEMBER"/>
    <property type="match status" value="1"/>
</dbReference>
<sequence length="271" mass="27978">MAKIFAPNDDQLDGKVAIVSGAGAAEGGIGNGRAAAVLLAKAGARILCVDRDLGRATETVKIIEAEGGEAFACQADTTREADCEAMVAKAMEAYGRVDVLDNNVGIGSQGSVVEENLENWDRVMRINVQSMFLAAKYAIPAMIDGGDGGAIVNISSISALRPRGLTAYSASKGAVIALTRAMAMDHAADGVRANCIAPGPVYTPMVYSRGMSETAREGRRKASPLGIEGSGWDIGNAVVFLCSARARYITGQTLVVDGGITISGPARDPNA</sequence>
<proteinExistence type="inferred from homology"/>
<dbReference type="FunFam" id="3.40.50.720:FF:000084">
    <property type="entry name" value="Short-chain dehydrogenase reductase"/>
    <property type="match status" value="1"/>
</dbReference>
<evidence type="ECO:0000313" key="2">
    <source>
        <dbReference type="EMBL" id="SVB00287.1"/>
    </source>
</evidence>
<dbReference type="SUPFAM" id="SSF51735">
    <property type="entry name" value="NAD(P)-binding Rossmann-fold domains"/>
    <property type="match status" value="1"/>
</dbReference>
<dbReference type="GO" id="GO:0016616">
    <property type="term" value="F:oxidoreductase activity, acting on the CH-OH group of donors, NAD or NADP as acceptor"/>
    <property type="evidence" value="ECO:0007669"/>
    <property type="project" value="TreeGrafter"/>
</dbReference>
<organism evidence="2">
    <name type="scientific">marine metagenome</name>
    <dbReference type="NCBI Taxonomy" id="408172"/>
    <lineage>
        <taxon>unclassified sequences</taxon>
        <taxon>metagenomes</taxon>
        <taxon>ecological metagenomes</taxon>
    </lineage>
</organism>
<protein>
    <submittedName>
        <fullName evidence="2">Uncharacterized protein</fullName>
    </submittedName>
</protein>